<dbReference type="Proteomes" id="UP000198215">
    <property type="component" value="Chromosome I"/>
</dbReference>
<organism evidence="1 2">
    <name type="scientific">Micromonospora coxensis</name>
    <dbReference type="NCBI Taxonomy" id="356852"/>
    <lineage>
        <taxon>Bacteria</taxon>
        <taxon>Bacillati</taxon>
        <taxon>Actinomycetota</taxon>
        <taxon>Actinomycetes</taxon>
        <taxon>Micromonosporales</taxon>
        <taxon>Micromonosporaceae</taxon>
        <taxon>Micromonospora</taxon>
    </lineage>
</organism>
<name>A0A1C5H0W8_9ACTN</name>
<sequence>MATRAYQELRGEATRVWDAFYAMFDFRPSMHRFPAIVEPTPSVTWSLTHLDDDPTEAGLDRLTQVVRDGFASLVGEGSLLCLDWQHPCYRVWPSLVGPENLDPPGRPGWPLSPYPDGDYHIYLAEDLRFGCFGHPWESSLCVFGAELLDMVAADLHPVLRHVIRRDGRPVTA</sequence>
<gene>
    <name evidence="1" type="ORF">GA0070614_0655</name>
</gene>
<dbReference type="Pfam" id="PF10898">
    <property type="entry name" value="DUF2716"/>
    <property type="match status" value="1"/>
</dbReference>
<evidence type="ECO:0008006" key="3">
    <source>
        <dbReference type="Google" id="ProtNLM"/>
    </source>
</evidence>
<evidence type="ECO:0000313" key="1">
    <source>
        <dbReference type="EMBL" id="SCG39628.1"/>
    </source>
</evidence>
<proteinExistence type="predicted"/>
<dbReference type="EMBL" id="LT607753">
    <property type="protein sequence ID" value="SCG39628.1"/>
    <property type="molecule type" value="Genomic_DNA"/>
</dbReference>
<reference evidence="2" key="1">
    <citation type="submission" date="2016-06" db="EMBL/GenBank/DDBJ databases">
        <authorList>
            <person name="Varghese N."/>
            <person name="Submissions Spin"/>
        </authorList>
    </citation>
    <scope>NUCLEOTIDE SEQUENCE [LARGE SCALE GENOMIC DNA]</scope>
    <source>
        <strain evidence="2">DSM 45161</strain>
    </source>
</reference>
<dbReference type="RefSeq" id="WP_088974574.1">
    <property type="nucleotide sequence ID" value="NZ_LT607753.1"/>
</dbReference>
<accession>A0A1C5H0W8</accession>
<keyword evidence="2" id="KW-1185">Reference proteome</keyword>
<dbReference type="OrthoDB" id="80999at2"/>
<dbReference type="InterPro" id="IPR020323">
    <property type="entry name" value="DUF2716"/>
</dbReference>
<dbReference type="AlphaFoldDB" id="A0A1C5H0W8"/>
<protein>
    <recommendedName>
        <fullName evidence="3">DUF2716 domain-containing protein</fullName>
    </recommendedName>
</protein>
<evidence type="ECO:0000313" key="2">
    <source>
        <dbReference type="Proteomes" id="UP000198215"/>
    </source>
</evidence>